<accession>A0ACC1XUK7</accession>
<name>A0ACC1XUK7_MELAZ</name>
<evidence type="ECO:0000313" key="1">
    <source>
        <dbReference type="EMBL" id="KAJ4714808.1"/>
    </source>
</evidence>
<gene>
    <name evidence="1" type="ORF">OWV82_013238</name>
</gene>
<evidence type="ECO:0000313" key="2">
    <source>
        <dbReference type="Proteomes" id="UP001164539"/>
    </source>
</evidence>
<sequence length="84" mass="8754">MNTRGDGNGETTTHPSETRNPQSSTVETAVETKDYRSSAGQLGEEQKNVQVVHQRRPTSGGVLADAAAAATNTLQSAQNAISGN</sequence>
<protein>
    <submittedName>
        <fullName evidence="1">Uncharacterized protein</fullName>
    </submittedName>
</protein>
<dbReference type="EMBL" id="CM051400">
    <property type="protein sequence ID" value="KAJ4714808.1"/>
    <property type="molecule type" value="Genomic_DNA"/>
</dbReference>
<proteinExistence type="predicted"/>
<comment type="caution">
    <text evidence="1">The sequence shown here is derived from an EMBL/GenBank/DDBJ whole genome shotgun (WGS) entry which is preliminary data.</text>
</comment>
<reference evidence="1 2" key="1">
    <citation type="journal article" date="2023" name="Science">
        <title>Complex scaffold remodeling in plant triterpene biosynthesis.</title>
        <authorList>
            <person name="De La Pena R."/>
            <person name="Hodgson H."/>
            <person name="Liu J.C."/>
            <person name="Stephenson M.J."/>
            <person name="Martin A.C."/>
            <person name="Owen C."/>
            <person name="Harkess A."/>
            <person name="Leebens-Mack J."/>
            <person name="Jimenez L.E."/>
            <person name="Osbourn A."/>
            <person name="Sattely E.S."/>
        </authorList>
    </citation>
    <scope>NUCLEOTIDE SEQUENCE [LARGE SCALE GENOMIC DNA]</scope>
    <source>
        <strain evidence="2">cv. JPN11</strain>
        <tissue evidence="1">Leaf</tissue>
    </source>
</reference>
<organism evidence="1 2">
    <name type="scientific">Melia azedarach</name>
    <name type="common">Chinaberry tree</name>
    <dbReference type="NCBI Taxonomy" id="155640"/>
    <lineage>
        <taxon>Eukaryota</taxon>
        <taxon>Viridiplantae</taxon>
        <taxon>Streptophyta</taxon>
        <taxon>Embryophyta</taxon>
        <taxon>Tracheophyta</taxon>
        <taxon>Spermatophyta</taxon>
        <taxon>Magnoliopsida</taxon>
        <taxon>eudicotyledons</taxon>
        <taxon>Gunneridae</taxon>
        <taxon>Pentapetalae</taxon>
        <taxon>rosids</taxon>
        <taxon>malvids</taxon>
        <taxon>Sapindales</taxon>
        <taxon>Meliaceae</taxon>
        <taxon>Melia</taxon>
    </lineage>
</organism>
<keyword evidence="2" id="KW-1185">Reference proteome</keyword>
<dbReference type="Proteomes" id="UP001164539">
    <property type="component" value="Chromosome 7"/>
</dbReference>